<comment type="caution">
    <text evidence="5">The sequence shown here is derived from an EMBL/GenBank/DDBJ whole genome shotgun (WGS) entry which is preliminary data.</text>
</comment>
<feature type="domain" description="CENP-V/GFA" evidence="4">
    <location>
        <begin position="3"/>
        <end position="112"/>
    </location>
</feature>
<dbReference type="PROSITE" id="PS51891">
    <property type="entry name" value="CENP_V_GFA"/>
    <property type="match status" value="1"/>
</dbReference>
<organism evidence="5 6">
    <name type="scientific">Sphingomonas hankyongi</name>
    <dbReference type="NCBI Taxonomy" id="2908209"/>
    <lineage>
        <taxon>Bacteria</taxon>
        <taxon>Pseudomonadati</taxon>
        <taxon>Pseudomonadota</taxon>
        <taxon>Alphaproteobacteria</taxon>
        <taxon>Sphingomonadales</taxon>
        <taxon>Sphingomonadaceae</taxon>
        <taxon>Sphingomonas</taxon>
    </lineage>
</organism>
<dbReference type="RefSeq" id="WP_249830639.1">
    <property type="nucleotide sequence ID" value="NZ_JAMGBE010000001.1"/>
</dbReference>
<evidence type="ECO:0000256" key="1">
    <source>
        <dbReference type="ARBA" id="ARBA00005495"/>
    </source>
</evidence>
<name>A0ABT0RZZ4_9SPHN</name>
<keyword evidence="2" id="KW-0479">Metal-binding</keyword>
<dbReference type="Proteomes" id="UP001165342">
    <property type="component" value="Unassembled WGS sequence"/>
</dbReference>
<dbReference type="SUPFAM" id="SSF51316">
    <property type="entry name" value="Mss4-like"/>
    <property type="match status" value="1"/>
</dbReference>
<evidence type="ECO:0000259" key="4">
    <source>
        <dbReference type="PROSITE" id="PS51891"/>
    </source>
</evidence>
<gene>
    <name evidence="5" type="ORF">LZ538_03690</name>
</gene>
<dbReference type="EMBL" id="JAMGBE010000001">
    <property type="protein sequence ID" value="MCL6729157.1"/>
    <property type="molecule type" value="Genomic_DNA"/>
</dbReference>
<dbReference type="PANTHER" id="PTHR28620:SF1">
    <property type="entry name" value="CENP-V_GFA DOMAIN-CONTAINING PROTEIN"/>
    <property type="match status" value="1"/>
</dbReference>
<dbReference type="Gene3D" id="2.170.150.70">
    <property type="match status" value="1"/>
</dbReference>
<dbReference type="Pfam" id="PF04828">
    <property type="entry name" value="GFA"/>
    <property type="match status" value="1"/>
</dbReference>
<dbReference type="InterPro" id="IPR006913">
    <property type="entry name" value="CENP-V/GFA"/>
</dbReference>
<evidence type="ECO:0000256" key="3">
    <source>
        <dbReference type="ARBA" id="ARBA00022833"/>
    </source>
</evidence>
<proteinExistence type="inferred from homology"/>
<evidence type="ECO:0000313" key="5">
    <source>
        <dbReference type="EMBL" id="MCL6729157.1"/>
    </source>
</evidence>
<keyword evidence="6" id="KW-1185">Reference proteome</keyword>
<protein>
    <submittedName>
        <fullName evidence="5">GFA family protein</fullName>
    </submittedName>
</protein>
<dbReference type="InterPro" id="IPR052355">
    <property type="entry name" value="CENP-V-like"/>
</dbReference>
<keyword evidence="3" id="KW-0862">Zinc</keyword>
<reference evidence="5" key="1">
    <citation type="submission" date="2022-05" db="EMBL/GenBank/DDBJ databases">
        <authorList>
            <person name="Jo J.-H."/>
            <person name="Im W.-T."/>
        </authorList>
    </citation>
    <scope>NUCLEOTIDE SEQUENCE</scope>
    <source>
        <strain evidence="5">SE220</strain>
    </source>
</reference>
<dbReference type="PANTHER" id="PTHR28620">
    <property type="entry name" value="CENTROMERE PROTEIN V"/>
    <property type="match status" value="1"/>
</dbReference>
<evidence type="ECO:0000256" key="2">
    <source>
        <dbReference type="ARBA" id="ARBA00022723"/>
    </source>
</evidence>
<sequence>MSFEANCHCGAVSVTVDAEIPGKAVMCNCSHCSIKSLVLGAVPGSAVSVNRGEDQLETYQFNRHVIDHRFCKNCGVQPFAQGKGPDGSSMAMINLRCVPEADLETIEIVHYDGASL</sequence>
<comment type="similarity">
    <text evidence="1">Belongs to the Gfa family.</text>
</comment>
<dbReference type="InterPro" id="IPR011057">
    <property type="entry name" value="Mss4-like_sf"/>
</dbReference>
<evidence type="ECO:0000313" key="6">
    <source>
        <dbReference type="Proteomes" id="UP001165342"/>
    </source>
</evidence>
<accession>A0ABT0RZZ4</accession>